<dbReference type="PANTHER" id="PTHR48466">
    <property type="entry name" value="OS10G0509000 PROTEIN-RELATED"/>
    <property type="match status" value="1"/>
</dbReference>
<feature type="domain" description="DNA mismatch repair proteins mutS family" evidence="5">
    <location>
        <begin position="117"/>
        <end position="343"/>
    </location>
</feature>
<accession>A0A0G4HI44</accession>
<dbReference type="GO" id="GO:0005524">
    <property type="term" value="F:ATP binding"/>
    <property type="evidence" value="ECO:0007669"/>
    <property type="project" value="UniProtKB-KW"/>
</dbReference>
<dbReference type="EMBL" id="CDMZ01002736">
    <property type="protein sequence ID" value="CEM43689.1"/>
    <property type="molecule type" value="Genomic_DNA"/>
</dbReference>
<dbReference type="InterPro" id="IPR027417">
    <property type="entry name" value="P-loop_NTPase"/>
</dbReference>
<feature type="region of interest" description="Disordered" evidence="4">
    <location>
        <begin position="428"/>
        <end position="468"/>
    </location>
</feature>
<keyword evidence="3" id="KW-0238">DNA-binding</keyword>
<feature type="compositionally biased region" description="Low complexity" evidence="4">
    <location>
        <begin position="446"/>
        <end position="457"/>
    </location>
</feature>
<dbReference type="PhylomeDB" id="A0A0G4HI44"/>
<feature type="region of interest" description="Disordered" evidence="4">
    <location>
        <begin position="198"/>
        <end position="228"/>
    </location>
</feature>
<dbReference type="GO" id="GO:0006298">
    <property type="term" value="P:mismatch repair"/>
    <property type="evidence" value="ECO:0007669"/>
    <property type="project" value="InterPro"/>
</dbReference>
<reference evidence="6" key="1">
    <citation type="submission" date="2014-11" db="EMBL/GenBank/DDBJ databases">
        <authorList>
            <person name="Otto D Thomas"/>
            <person name="Naeem Raeece"/>
        </authorList>
    </citation>
    <scope>NUCLEOTIDE SEQUENCE</scope>
</reference>
<name>A0A0G4HI44_9ALVE</name>
<dbReference type="Gene3D" id="3.40.50.300">
    <property type="entry name" value="P-loop containing nucleotide triphosphate hydrolases"/>
    <property type="match status" value="1"/>
</dbReference>
<dbReference type="SMART" id="SM00534">
    <property type="entry name" value="MUTSac"/>
    <property type="match status" value="1"/>
</dbReference>
<evidence type="ECO:0000256" key="1">
    <source>
        <dbReference type="ARBA" id="ARBA00022741"/>
    </source>
</evidence>
<evidence type="ECO:0000256" key="2">
    <source>
        <dbReference type="ARBA" id="ARBA00022840"/>
    </source>
</evidence>
<evidence type="ECO:0000259" key="5">
    <source>
        <dbReference type="SMART" id="SM00534"/>
    </source>
</evidence>
<evidence type="ECO:0000313" key="6">
    <source>
        <dbReference type="EMBL" id="CEM43689.1"/>
    </source>
</evidence>
<dbReference type="PANTHER" id="PTHR48466:SF2">
    <property type="entry name" value="OS10G0509000 PROTEIN"/>
    <property type="match status" value="1"/>
</dbReference>
<dbReference type="GO" id="GO:0140664">
    <property type="term" value="F:ATP-dependent DNA damage sensor activity"/>
    <property type="evidence" value="ECO:0007669"/>
    <property type="project" value="InterPro"/>
</dbReference>
<feature type="compositionally biased region" description="Basic and acidic residues" evidence="4">
    <location>
        <begin position="203"/>
        <end position="222"/>
    </location>
</feature>
<keyword evidence="2" id="KW-0067">ATP-binding</keyword>
<evidence type="ECO:0000256" key="3">
    <source>
        <dbReference type="ARBA" id="ARBA00023125"/>
    </source>
</evidence>
<organism evidence="6">
    <name type="scientific">Chromera velia CCMP2878</name>
    <dbReference type="NCBI Taxonomy" id="1169474"/>
    <lineage>
        <taxon>Eukaryota</taxon>
        <taxon>Sar</taxon>
        <taxon>Alveolata</taxon>
        <taxon>Colpodellida</taxon>
        <taxon>Chromeraceae</taxon>
        <taxon>Chromera</taxon>
    </lineage>
</organism>
<gene>
    <name evidence="6" type="ORF">Cvel_1063</name>
</gene>
<dbReference type="GO" id="GO:0030983">
    <property type="term" value="F:mismatched DNA binding"/>
    <property type="evidence" value="ECO:0007669"/>
    <property type="project" value="InterPro"/>
</dbReference>
<evidence type="ECO:0000256" key="4">
    <source>
        <dbReference type="SAM" id="MobiDB-lite"/>
    </source>
</evidence>
<keyword evidence="1" id="KW-0547">Nucleotide-binding</keyword>
<dbReference type="InterPro" id="IPR000432">
    <property type="entry name" value="DNA_mismatch_repair_MutS_C"/>
</dbReference>
<dbReference type="AlphaFoldDB" id="A0A0G4HI44"/>
<protein>
    <recommendedName>
        <fullName evidence="5">DNA mismatch repair proteins mutS family domain-containing protein</fullName>
    </recommendedName>
</protein>
<dbReference type="InterPro" id="IPR045076">
    <property type="entry name" value="MutS"/>
</dbReference>
<dbReference type="Pfam" id="PF00488">
    <property type="entry name" value="MutS_V"/>
    <property type="match status" value="1"/>
</dbReference>
<dbReference type="VEuPathDB" id="CryptoDB:Cvel_1063"/>
<sequence>MTLKEAQNYATLCLQLRPLGDEMEELWGALRAAEDSILASLLMHIRSSKEMMLRAVRGATRLDVAFARLKFGQEVKGVVPIVKDRGVIDVKSARHPVLELRRVRPVANDACVGRKGVRGLVITGPNAGGKTVVMKTLGLFGLMVSMGIPIPCSPGARFDFFTPVIADIGDLQSVTGDLSTFSGHILVAKEVLRRTGAIISEDGSPREKTEEGKDERERKEGAAGEGAEVVEASDLGRDAGCPLVLMDEMGTGTEPHQGAALAQAMLEALVTAEARVVVTTHFVQVKEMALRDERFAVAGMEWVKGRPTYRLKMNEVGESLALDLAGRLGVPSEILDRAHDLLADDIKRATALQARLEKQVDEYNDLIQDAKRDREAAERLRNKLQEHRLRAELRADELVKELAKRQIEEFREKGREMDELLEKLKKQEREMAERTESFQGGGKVEGSAARTRGSSSRNPFGFAPSARGGLTANKAGLEIAEKSASQNREERLKAQASARQLLSKLPKEVEKFQSEMEKVKKTKLPPGWQLLKSGSMFMLRETVFVMVGEHKGAMGKVHGRGLGGRWKVELTSGKEAGKHVEVPPEFMARKVKIGDENKDPVDLDIERKRAIMAGKRKF</sequence>
<proteinExistence type="predicted"/>
<dbReference type="SUPFAM" id="SSF52540">
    <property type="entry name" value="P-loop containing nucleoside triphosphate hydrolases"/>
    <property type="match status" value="2"/>
</dbReference>